<keyword evidence="7 13" id="KW-0067">ATP-binding</keyword>
<reference evidence="16 17" key="1">
    <citation type="submission" date="2014-08" db="EMBL/GenBank/DDBJ databases">
        <title>Porphyromonas gulae strain:COT-052_OH3439 Genome sequencing.</title>
        <authorList>
            <person name="Wallis C."/>
            <person name="Deusch O."/>
            <person name="O'Flynn C."/>
            <person name="Davis I."/>
            <person name="Jospin G."/>
            <person name="Darling A.E."/>
            <person name="Coil D.A."/>
            <person name="Alexiev A."/>
            <person name="Horsfall A."/>
            <person name="Kirkwood N."/>
            <person name="Harris S."/>
            <person name="Eisen J.A."/>
        </authorList>
    </citation>
    <scope>NUCLEOTIDE SEQUENCE [LARGE SCALE GENOMIC DNA]</scope>
    <source>
        <strain evidence="17">COT-052 OH3439</strain>
    </source>
</reference>
<feature type="region of interest" description="Disordered" evidence="14">
    <location>
        <begin position="482"/>
        <end position="528"/>
    </location>
</feature>
<evidence type="ECO:0000259" key="15">
    <source>
        <dbReference type="PROSITE" id="PS51199"/>
    </source>
</evidence>
<comment type="similarity">
    <text evidence="1 13">Belongs to the helicase family. DnaB subfamily.</text>
</comment>
<dbReference type="PATRIC" id="fig|111105.18.peg.1677"/>
<dbReference type="Pfam" id="PF00772">
    <property type="entry name" value="DnaB"/>
    <property type="match status" value="1"/>
</dbReference>
<evidence type="ECO:0000256" key="3">
    <source>
        <dbReference type="ARBA" id="ARBA00022705"/>
    </source>
</evidence>
<dbReference type="Pfam" id="PF03796">
    <property type="entry name" value="DnaB_C"/>
    <property type="match status" value="1"/>
</dbReference>
<dbReference type="RefSeq" id="WP_018965890.1">
    <property type="nucleotide sequence ID" value="NZ_JQJE01000017.1"/>
</dbReference>
<proteinExistence type="inferred from homology"/>
<evidence type="ECO:0000256" key="1">
    <source>
        <dbReference type="ARBA" id="ARBA00008428"/>
    </source>
</evidence>
<dbReference type="GO" id="GO:0006269">
    <property type="term" value="P:DNA replication, synthesis of primer"/>
    <property type="evidence" value="ECO:0007669"/>
    <property type="project" value="UniProtKB-UniRule"/>
</dbReference>
<evidence type="ECO:0000313" key="16">
    <source>
        <dbReference type="EMBL" id="KGN88387.1"/>
    </source>
</evidence>
<organism evidence="16 17">
    <name type="scientific">Porphyromonas gulae</name>
    <dbReference type="NCBI Taxonomy" id="111105"/>
    <lineage>
        <taxon>Bacteria</taxon>
        <taxon>Pseudomonadati</taxon>
        <taxon>Bacteroidota</taxon>
        <taxon>Bacteroidia</taxon>
        <taxon>Bacteroidales</taxon>
        <taxon>Porphyromonadaceae</taxon>
        <taxon>Porphyromonas</taxon>
    </lineage>
</organism>
<comment type="catalytic activity">
    <reaction evidence="11 13">
        <text>ATP + H2O = ADP + phosphate + H(+)</text>
        <dbReference type="Rhea" id="RHEA:13065"/>
        <dbReference type="ChEBI" id="CHEBI:15377"/>
        <dbReference type="ChEBI" id="CHEBI:15378"/>
        <dbReference type="ChEBI" id="CHEBI:30616"/>
        <dbReference type="ChEBI" id="CHEBI:43474"/>
        <dbReference type="ChEBI" id="CHEBI:456216"/>
        <dbReference type="EC" id="5.6.2.3"/>
    </reaction>
</comment>
<evidence type="ECO:0000256" key="9">
    <source>
        <dbReference type="ARBA" id="ARBA00023235"/>
    </source>
</evidence>
<keyword evidence="9" id="KW-0413">Isomerase</keyword>
<dbReference type="GO" id="GO:0005524">
    <property type="term" value="F:ATP binding"/>
    <property type="evidence" value="ECO:0007669"/>
    <property type="project" value="UniProtKB-UniRule"/>
</dbReference>
<name>A0A099WVB9_9PORP</name>
<evidence type="ECO:0000256" key="10">
    <source>
        <dbReference type="ARBA" id="ARBA00044932"/>
    </source>
</evidence>
<evidence type="ECO:0000256" key="5">
    <source>
        <dbReference type="ARBA" id="ARBA00022801"/>
    </source>
</evidence>
<dbReference type="CDD" id="cd00984">
    <property type="entry name" value="DnaB_C"/>
    <property type="match status" value="1"/>
</dbReference>
<keyword evidence="2 13" id="KW-0639">Primosome</keyword>
<dbReference type="InterPro" id="IPR027417">
    <property type="entry name" value="P-loop_NTPase"/>
</dbReference>
<keyword evidence="17" id="KW-1185">Reference proteome</keyword>
<evidence type="ECO:0000256" key="6">
    <source>
        <dbReference type="ARBA" id="ARBA00022806"/>
    </source>
</evidence>
<evidence type="ECO:0000256" key="8">
    <source>
        <dbReference type="ARBA" id="ARBA00023125"/>
    </source>
</evidence>
<feature type="domain" description="SF4 helicase" evidence="15">
    <location>
        <begin position="194"/>
        <end position="469"/>
    </location>
</feature>
<gene>
    <name evidence="16" type="ORF">HR15_05220</name>
</gene>
<dbReference type="GO" id="GO:0043139">
    <property type="term" value="F:5'-3' DNA helicase activity"/>
    <property type="evidence" value="ECO:0007669"/>
    <property type="project" value="UniProtKB-EC"/>
</dbReference>
<dbReference type="GO" id="GO:0016887">
    <property type="term" value="F:ATP hydrolysis activity"/>
    <property type="evidence" value="ECO:0007669"/>
    <property type="project" value="RHEA"/>
</dbReference>
<dbReference type="InterPro" id="IPR007693">
    <property type="entry name" value="DNA_helicase_DnaB-like_N"/>
</dbReference>
<protein>
    <recommendedName>
        <fullName evidence="12 13">Replicative DNA helicase</fullName>
        <ecNumber evidence="12 13">5.6.2.3</ecNumber>
    </recommendedName>
</protein>
<sequence length="528" mass="58383">MAATKSRTKHPAPESITAPLEGRVPPQAPELEEAVLGAILLEKDAYMQVGEMLRPRTFYLKAHELIYEAITQLALNQKPVDMLTVTEQLKKNGNLDAVGGPSYIAGLTLKVASSANLEYHAKILAQKALSREVIGFSSEVLKKAYDDTEDIEDQLQQAEGRLFEISQHNMKQDVQPIDPIIKEALGEIQIAANRKEGLSGQPSGFPAIDKLTAGWQASDLIIIAARPAMGKTAFVLSMAKNMAIDYNIPVAIFNLEMSSVQLVKRLMSNVCEIPGEKLKTGRLESHEWVQLDTKLKDFENKPLYIDDTPSLSVFELRTKSRRLVREYGVKVIIIDYLQLMNASGMSFGNREQEVSTISRSLKVLAKELKIPIIALSQLNRSVETRQGDINSKRPQLSDLRESGAIEQDADMVCFIHRPEYYKITEDQQGNSLLGIGEFIIAKHRNGPVDDVRLRFRSEFAKFLPLEAESMVKRHSRIGGSPVEMGVGNGSFAPPLPPPEDNPLLSGPYSSGTSEADFLAEASGIDNPF</sequence>
<dbReference type="GeneID" id="57240020"/>
<dbReference type="Proteomes" id="UP000030146">
    <property type="component" value="Unassembled WGS sequence"/>
</dbReference>
<dbReference type="FunFam" id="1.10.860.10:FF:000001">
    <property type="entry name" value="Replicative DNA helicase"/>
    <property type="match status" value="1"/>
</dbReference>
<feature type="compositionally biased region" description="Basic residues" evidence="14">
    <location>
        <begin position="1"/>
        <end position="10"/>
    </location>
</feature>
<keyword evidence="6 13" id="KW-0347">Helicase</keyword>
<keyword evidence="5 13" id="KW-0378">Hydrolase</keyword>
<dbReference type="EMBL" id="JRAK01000073">
    <property type="protein sequence ID" value="KGN88387.1"/>
    <property type="molecule type" value="Genomic_DNA"/>
</dbReference>
<evidence type="ECO:0000256" key="13">
    <source>
        <dbReference type="RuleBase" id="RU362085"/>
    </source>
</evidence>
<dbReference type="InterPro" id="IPR016136">
    <property type="entry name" value="DNA_helicase_N/primase_C"/>
</dbReference>
<dbReference type="EC" id="5.6.2.3" evidence="12 13"/>
<dbReference type="AlphaFoldDB" id="A0A099WVB9"/>
<keyword evidence="8 13" id="KW-0238">DNA-binding</keyword>
<dbReference type="Gene3D" id="1.10.860.10">
    <property type="entry name" value="DNAb Helicase, Chain A"/>
    <property type="match status" value="1"/>
</dbReference>
<evidence type="ECO:0000256" key="4">
    <source>
        <dbReference type="ARBA" id="ARBA00022741"/>
    </source>
</evidence>
<evidence type="ECO:0000256" key="2">
    <source>
        <dbReference type="ARBA" id="ARBA00022515"/>
    </source>
</evidence>
<dbReference type="NCBIfam" id="TIGR00665">
    <property type="entry name" value="DnaB"/>
    <property type="match status" value="1"/>
</dbReference>
<dbReference type="Gene3D" id="3.40.50.300">
    <property type="entry name" value="P-loop containing nucleotide triphosphate hydrolases"/>
    <property type="match status" value="1"/>
</dbReference>
<dbReference type="GO" id="GO:0003677">
    <property type="term" value="F:DNA binding"/>
    <property type="evidence" value="ECO:0007669"/>
    <property type="project" value="UniProtKB-UniRule"/>
</dbReference>
<dbReference type="InterPro" id="IPR007694">
    <property type="entry name" value="DNA_helicase_DnaB-like_C"/>
</dbReference>
<comment type="function">
    <text evidence="10 13">The main replicative DNA helicase, it participates in initiation and elongation during chromosome replication. Travels ahead of the DNA replisome, separating dsDNA into templates for DNA synthesis. A processive ATP-dependent 5'-3' DNA helicase it has DNA-dependent ATPase activity.</text>
</comment>
<feature type="region of interest" description="Disordered" evidence="14">
    <location>
        <begin position="1"/>
        <end position="24"/>
    </location>
</feature>
<dbReference type="PANTHER" id="PTHR30153:SF2">
    <property type="entry name" value="REPLICATIVE DNA HELICASE"/>
    <property type="match status" value="1"/>
</dbReference>
<dbReference type="GO" id="GO:1990077">
    <property type="term" value="C:primosome complex"/>
    <property type="evidence" value="ECO:0007669"/>
    <property type="project" value="UniProtKB-UniRule"/>
</dbReference>
<evidence type="ECO:0000256" key="7">
    <source>
        <dbReference type="ARBA" id="ARBA00022840"/>
    </source>
</evidence>
<dbReference type="InterPro" id="IPR036185">
    <property type="entry name" value="DNA_heli_DnaB-like_N_sf"/>
</dbReference>
<dbReference type="SUPFAM" id="SSF48024">
    <property type="entry name" value="N-terminal domain of DnaB helicase"/>
    <property type="match status" value="1"/>
</dbReference>
<evidence type="ECO:0000313" key="17">
    <source>
        <dbReference type="Proteomes" id="UP000030146"/>
    </source>
</evidence>
<dbReference type="PANTHER" id="PTHR30153">
    <property type="entry name" value="REPLICATIVE DNA HELICASE DNAB"/>
    <property type="match status" value="1"/>
</dbReference>
<dbReference type="GO" id="GO:0005829">
    <property type="term" value="C:cytosol"/>
    <property type="evidence" value="ECO:0007669"/>
    <property type="project" value="TreeGrafter"/>
</dbReference>
<evidence type="ECO:0000256" key="14">
    <source>
        <dbReference type="SAM" id="MobiDB-lite"/>
    </source>
</evidence>
<dbReference type="SUPFAM" id="SSF52540">
    <property type="entry name" value="P-loop containing nucleoside triphosphate hydrolases"/>
    <property type="match status" value="1"/>
</dbReference>
<evidence type="ECO:0000256" key="12">
    <source>
        <dbReference type="NCBIfam" id="TIGR00665"/>
    </source>
</evidence>
<accession>A0A099WVB9</accession>
<dbReference type="InterPro" id="IPR007692">
    <property type="entry name" value="DNA_helicase_DnaB"/>
</dbReference>
<dbReference type="PROSITE" id="PS51199">
    <property type="entry name" value="SF4_HELICASE"/>
    <property type="match status" value="1"/>
</dbReference>
<comment type="caution">
    <text evidence="16">The sequence shown here is derived from an EMBL/GenBank/DDBJ whole genome shotgun (WGS) entry which is preliminary data.</text>
</comment>
<keyword evidence="3 13" id="KW-0235">DNA replication</keyword>
<evidence type="ECO:0000256" key="11">
    <source>
        <dbReference type="ARBA" id="ARBA00048954"/>
    </source>
</evidence>
<keyword evidence="4 13" id="KW-0547">Nucleotide-binding</keyword>